<dbReference type="InterPro" id="IPR020568">
    <property type="entry name" value="Ribosomal_Su5_D2-typ_SF"/>
</dbReference>
<accession>A0A928UYI5</accession>
<dbReference type="InterPro" id="IPR023582">
    <property type="entry name" value="Impact"/>
</dbReference>
<proteinExistence type="inferred from homology"/>
<keyword evidence="4" id="KW-1185">Reference proteome</keyword>
<dbReference type="PROSITE" id="PS00910">
    <property type="entry name" value="UPF0029"/>
    <property type="match status" value="1"/>
</dbReference>
<name>A0A928UYI5_9SPHI</name>
<organism evidence="3 4">
    <name type="scientific">Sphingobacterium hungaricum</name>
    <dbReference type="NCBI Taxonomy" id="2082723"/>
    <lineage>
        <taxon>Bacteria</taxon>
        <taxon>Pseudomonadati</taxon>
        <taxon>Bacteroidota</taxon>
        <taxon>Sphingobacteriia</taxon>
        <taxon>Sphingobacteriales</taxon>
        <taxon>Sphingobacteriaceae</taxon>
        <taxon>Sphingobacterium</taxon>
    </lineage>
</organism>
<protein>
    <submittedName>
        <fullName evidence="3">YigZ family protein</fullName>
    </submittedName>
</protein>
<dbReference type="InterPro" id="IPR035647">
    <property type="entry name" value="EFG_III/V"/>
</dbReference>
<dbReference type="Proteomes" id="UP000616201">
    <property type="component" value="Unassembled WGS sequence"/>
</dbReference>
<comment type="caution">
    <text evidence="3">The sequence shown here is derived from an EMBL/GenBank/DDBJ whole genome shotgun (WGS) entry which is preliminary data.</text>
</comment>
<dbReference type="SUPFAM" id="SSF54980">
    <property type="entry name" value="EF-G C-terminal domain-like"/>
    <property type="match status" value="1"/>
</dbReference>
<dbReference type="SUPFAM" id="SSF54211">
    <property type="entry name" value="Ribosomal protein S5 domain 2-like"/>
    <property type="match status" value="1"/>
</dbReference>
<dbReference type="AlphaFoldDB" id="A0A928UYI5"/>
<dbReference type="PANTHER" id="PTHR16301:SF20">
    <property type="entry name" value="IMPACT FAMILY MEMBER YIGZ"/>
    <property type="match status" value="1"/>
</dbReference>
<dbReference type="InterPro" id="IPR036956">
    <property type="entry name" value="Impact_N_sf"/>
</dbReference>
<dbReference type="EMBL" id="PRDK01000010">
    <property type="protein sequence ID" value="MBE8715373.1"/>
    <property type="molecule type" value="Genomic_DNA"/>
</dbReference>
<feature type="domain" description="Impact N-terminal" evidence="2">
    <location>
        <begin position="22"/>
        <end position="127"/>
    </location>
</feature>
<evidence type="ECO:0000313" key="3">
    <source>
        <dbReference type="EMBL" id="MBE8715373.1"/>
    </source>
</evidence>
<dbReference type="Gene3D" id="3.30.230.30">
    <property type="entry name" value="Impact, N-terminal domain"/>
    <property type="match status" value="1"/>
</dbReference>
<gene>
    <name evidence="3" type="ORF">C4F49_16995</name>
</gene>
<dbReference type="RefSeq" id="WP_196934970.1">
    <property type="nucleotide sequence ID" value="NZ_MU158698.1"/>
</dbReference>
<dbReference type="PANTHER" id="PTHR16301">
    <property type="entry name" value="IMPACT-RELATED"/>
    <property type="match status" value="1"/>
</dbReference>
<dbReference type="Pfam" id="PF01205">
    <property type="entry name" value="Impact_N"/>
    <property type="match status" value="1"/>
</dbReference>
<dbReference type="InterPro" id="IPR001498">
    <property type="entry name" value="Impact_N"/>
</dbReference>
<dbReference type="GO" id="GO:0005737">
    <property type="term" value="C:cytoplasm"/>
    <property type="evidence" value="ECO:0007669"/>
    <property type="project" value="TreeGrafter"/>
</dbReference>
<dbReference type="Gene3D" id="3.30.70.240">
    <property type="match status" value="1"/>
</dbReference>
<sequence length="205" mass="23725">MSLFEDTYQTIENKSEGIFRDKGSKFLAYAFPFRDEAKLKEILSELREQHPKARHFCYGYRLTVDRSVYRVNDDGEPSGTAGRPIVNVLLSKDLTNILVVVVRYFGGTLLGVPGLINAYKMATIEAIEQSQIIEMTVNDVYKIHFEYLQLNDVMRVIKEEDITVINQQFDLDCEMQIEMRQTQVEGVLSKLEKIENLKLNYLRTV</sequence>
<evidence type="ECO:0000259" key="2">
    <source>
        <dbReference type="Pfam" id="PF01205"/>
    </source>
</evidence>
<dbReference type="InterPro" id="IPR020569">
    <property type="entry name" value="UPF0029_Impact_CS"/>
</dbReference>
<comment type="similarity">
    <text evidence="1">Belongs to the IMPACT family.</text>
</comment>
<dbReference type="GO" id="GO:0006446">
    <property type="term" value="P:regulation of translational initiation"/>
    <property type="evidence" value="ECO:0007669"/>
    <property type="project" value="TreeGrafter"/>
</dbReference>
<evidence type="ECO:0000313" key="4">
    <source>
        <dbReference type="Proteomes" id="UP000616201"/>
    </source>
</evidence>
<evidence type="ECO:0000256" key="1">
    <source>
        <dbReference type="ARBA" id="ARBA00007665"/>
    </source>
</evidence>
<reference evidence="3" key="1">
    <citation type="submission" date="2018-02" db="EMBL/GenBank/DDBJ databases">
        <authorList>
            <person name="Vasarhelyi B.M."/>
            <person name="Deshmukh S."/>
            <person name="Balint B."/>
            <person name="Kukolya J."/>
        </authorList>
    </citation>
    <scope>NUCLEOTIDE SEQUENCE</scope>
    <source>
        <strain evidence="3">KB22</strain>
    </source>
</reference>